<dbReference type="OrthoDB" id="3357408at2759"/>
<keyword evidence="1" id="KW-0472">Membrane</keyword>
<name>A0A9P5XBC7_9AGAR</name>
<gene>
    <name evidence="2" type="ORF">P691DRAFT_776811</name>
</gene>
<evidence type="ECO:0000256" key="1">
    <source>
        <dbReference type="SAM" id="Phobius"/>
    </source>
</evidence>
<feature type="transmembrane region" description="Helical" evidence="1">
    <location>
        <begin position="172"/>
        <end position="197"/>
    </location>
</feature>
<keyword evidence="1" id="KW-0812">Transmembrane</keyword>
<evidence type="ECO:0000313" key="3">
    <source>
        <dbReference type="Proteomes" id="UP000807342"/>
    </source>
</evidence>
<dbReference type="AlphaFoldDB" id="A0A9P5XBC7"/>
<accession>A0A9P5XBC7</accession>
<keyword evidence="1" id="KW-1133">Transmembrane helix</keyword>
<dbReference type="EMBL" id="MU151242">
    <property type="protein sequence ID" value="KAF9446495.1"/>
    <property type="molecule type" value="Genomic_DNA"/>
</dbReference>
<keyword evidence="3" id="KW-1185">Reference proteome</keyword>
<protein>
    <submittedName>
        <fullName evidence="2">Uncharacterized protein</fullName>
    </submittedName>
</protein>
<feature type="transmembrane region" description="Helical" evidence="1">
    <location>
        <begin position="218"/>
        <end position="241"/>
    </location>
</feature>
<comment type="caution">
    <text evidence="2">The sequence shown here is derived from an EMBL/GenBank/DDBJ whole genome shotgun (WGS) entry which is preliminary data.</text>
</comment>
<feature type="transmembrane region" description="Helical" evidence="1">
    <location>
        <begin position="12"/>
        <end position="36"/>
    </location>
</feature>
<proteinExistence type="predicted"/>
<organism evidence="2 3">
    <name type="scientific">Macrolepiota fuliginosa MF-IS2</name>
    <dbReference type="NCBI Taxonomy" id="1400762"/>
    <lineage>
        <taxon>Eukaryota</taxon>
        <taxon>Fungi</taxon>
        <taxon>Dikarya</taxon>
        <taxon>Basidiomycota</taxon>
        <taxon>Agaricomycotina</taxon>
        <taxon>Agaricomycetes</taxon>
        <taxon>Agaricomycetidae</taxon>
        <taxon>Agaricales</taxon>
        <taxon>Agaricineae</taxon>
        <taxon>Agaricaceae</taxon>
        <taxon>Macrolepiota</taxon>
    </lineage>
</organism>
<feature type="transmembrane region" description="Helical" evidence="1">
    <location>
        <begin position="48"/>
        <end position="69"/>
    </location>
</feature>
<feature type="transmembrane region" description="Helical" evidence="1">
    <location>
        <begin position="247"/>
        <end position="268"/>
    </location>
</feature>
<evidence type="ECO:0000313" key="2">
    <source>
        <dbReference type="EMBL" id="KAF9446495.1"/>
    </source>
</evidence>
<sequence length="303" mass="34099">MADSISAYEEVGTVFTAALIFGMYLITLLFCFRWLLFDDDGWNLRERISWTTVLTAFLIFAFNLLYLVLSLRSTIAMVKYLSDNPGGPGYHTPHWDSIVKCTSANFTALLADCALIYRCWVVYGECLAVVVFPILLWLGSLVCTALQMYLQIVHVHNPLIGPRIWGAVNMTLGPGIVLIPFWASTAVLNGYATFMLIRRIYRISTICDTGTSARQFRFIMRILAESGFLYLSITIAHLVTWFTSDNVAIQILSMINMPVIGIAFNLVLIRASQTRAEKTALEEIPITQISELHFRQSSLHSTC</sequence>
<reference evidence="2" key="1">
    <citation type="submission" date="2020-11" db="EMBL/GenBank/DDBJ databases">
        <authorList>
            <consortium name="DOE Joint Genome Institute"/>
            <person name="Ahrendt S."/>
            <person name="Riley R."/>
            <person name="Andreopoulos W."/>
            <person name="Labutti K."/>
            <person name="Pangilinan J."/>
            <person name="Ruiz-Duenas F.J."/>
            <person name="Barrasa J.M."/>
            <person name="Sanchez-Garcia M."/>
            <person name="Camarero S."/>
            <person name="Miyauchi S."/>
            <person name="Serrano A."/>
            <person name="Linde D."/>
            <person name="Babiker R."/>
            <person name="Drula E."/>
            <person name="Ayuso-Fernandez I."/>
            <person name="Pacheco R."/>
            <person name="Padilla G."/>
            <person name="Ferreira P."/>
            <person name="Barriuso J."/>
            <person name="Kellner H."/>
            <person name="Castanera R."/>
            <person name="Alfaro M."/>
            <person name="Ramirez L."/>
            <person name="Pisabarro A.G."/>
            <person name="Kuo A."/>
            <person name="Tritt A."/>
            <person name="Lipzen A."/>
            <person name="He G."/>
            <person name="Yan M."/>
            <person name="Ng V."/>
            <person name="Cullen D."/>
            <person name="Martin F."/>
            <person name="Rosso M.-N."/>
            <person name="Henrissat B."/>
            <person name="Hibbett D."/>
            <person name="Martinez A.T."/>
            <person name="Grigoriev I.V."/>
        </authorList>
    </citation>
    <scope>NUCLEOTIDE SEQUENCE</scope>
    <source>
        <strain evidence="2">MF-IS2</strain>
    </source>
</reference>
<feature type="transmembrane region" description="Helical" evidence="1">
    <location>
        <begin position="126"/>
        <end position="152"/>
    </location>
</feature>
<dbReference type="Proteomes" id="UP000807342">
    <property type="component" value="Unassembled WGS sequence"/>
</dbReference>